<name>A0A2L2X8C2_9FIRM</name>
<accession>A0A2L2X8C2</accession>
<keyword evidence="2" id="KW-1185">Reference proteome</keyword>
<dbReference type="AlphaFoldDB" id="A0A2L2X8C2"/>
<comment type="caution">
    <text evidence="1">The sequence shown here is derived from an EMBL/GenBank/DDBJ whole genome shotgun (WGS) entry which is preliminary data.</text>
</comment>
<proteinExistence type="predicted"/>
<sequence length="38" mass="4510">MYMIIPFSNNRLFTEDCFAITINDIHIFTPYRLSKGLN</sequence>
<evidence type="ECO:0000313" key="1">
    <source>
        <dbReference type="EMBL" id="GBF32270.1"/>
    </source>
</evidence>
<reference evidence="2" key="1">
    <citation type="submission" date="2018-02" db="EMBL/GenBank/DDBJ databases">
        <title>Genome sequence of Desulfocucumis palustris strain NAW-5.</title>
        <authorList>
            <person name="Watanabe M."/>
            <person name="Kojima H."/>
            <person name="Fukui M."/>
        </authorList>
    </citation>
    <scope>NUCLEOTIDE SEQUENCE [LARGE SCALE GENOMIC DNA]</scope>
    <source>
        <strain evidence="2">NAW-5</strain>
    </source>
</reference>
<evidence type="ECO:0000313" key="2">
    <source>
        <dbReference type="Proteomes" id="UP000239549"/>
    </source>
</evidence>
<organism evidence="1 2">
    <name type="scientific">Desulfocucumis palustris</name>
    <dbReference type="NCBI Taxonomy" id="1898651"/>
    <lineage>
        <taxon>Bacteria</taxon>
        <taxon>Bacillati</taxon>
        <taxon>Bacillota</taxon>
        <taxon>Clostridia</taxon>
        <taxon>Eubacteriales</taxon>
        <taxon>Desulfocucumaceae</taxon>
        <taxon>Desulfocucumis</taxon>
    </lineage>
</organism>
<protein>
    <submittedName>
        <fullName evidence="1">Uncharacterized protein</fullName>
    </submittedName>
</protein>
<gene>
    <name evidence="1" type="ORF">DCCM_0463</name>
</gene>
<dbReference type="EMBL" id="BFAV01000019">
    <property type="protein sequence ID" value="GBF32270.1"/>
    <property type="molecule type" value="Genomic_DNA"/>
</dbReference>
<dbReference type="Proteomes" id="UP000239549">
    <property type="component" value="Unassembled WGS sequence"/>
</dbReference>